<feature type="transmembrane region" description="Helical" evidence="10">
    <location>
        <begin position="112"/>
        <end position="137"/>
    </location>
</feature>
<evidence type="ECO:0000256" key="8">
    <source>
        <dbReference type="ARBA" id="ARBA00022989"/>
    </source>
</evidence>
<evidence type="ECO:0000256" key="7">
    <source>
        <dbReference type="ARBA" id="ARBA00022949"/>
    </source>
</evidence>
<dbReference type="InterPro" id="IPR017974">
    <property type="entry name" value="Claudin_CS"/>
</dbReference>
<keyword evidence="9 10" id="KW-0472">Membrane</keyword>
<dbReference type="Gene3D" id="1.20.140.150">
    <property type="match status" value="1"/>
</dbReference>
<dbReference type="PROSITE" id="PS01346">
    <property type="entry name" value="CLAUDIN"/>
    <property type="match status" value="1"/>
</dbReference>
<keyword evidence="6 10" id="KW-0812">Transmembrane</keyword>
<dbReference type="PRINTS" id="PR01077">
    <property type="entry name" value="CLAUDIN"/>
</dbReference>
<feature type="transmembrane region" description="Helical" evidence="10">
    <location>
        <begin position="157"/>
        <end position="178"/>
    </location>
</feature>
<accession>A0ABM1JR33</accession>
<dbReference type="Pfam" id="PF00822">
    <property type="entry name" value="PMP22_Claudin"/>
    <property type="match status" value="1"/>
</dbReference>
<keyword evidence="8 10" id="KW-1133">Transmembrane helix</keyword>
<dbReference type="InterPro" id="IPR006187">
    <property type="entry name" value="Claudin"/>
</dbReference>
<dbReference type="GeneID" id="107108050"/>
<dbReference type="PANTHER" id="PTHR12002">
    <property type="entry name" value="CLAUDIN"/>
    <property type="match status" value="1"/>
</dbReference>
<evidence type="ECO:0000313" key="11">
    <source>
        <dbReference type="Proteomes" id="UP000694871"/>
    </source>
</evidence>
<dbReference type="RefSeq" id="XP_015263920.1">
    <property type="nucleotide sequence ID" value="XM_015408434.1"/>
</dbReference>
<evidence type="ECO:0000256" key="10">
    <source>
        <dbReference type="SAM" id="Phobius"/>
    </source>
</evidence>
<evidence type="ECO:0000256" key="6">
    <source>
        <dbReference type="ARBA" id="ARBA00022692"/>
    </source>
</evidence>
<proteinExistence type="inferred from homology"/>
<evidence type="ECO:0000256" key="9">
    <source>
        <dbReference type="ARBA" id="ARBA00023136"/>
    </source>
</evidence>
<dbReference type="Proteomes" id="UP000694871">
    <property type="component" value="Unplaced"/>
</dbReference>
<keyword evidence="4" id="KW-0796">Tight junction</keyword>
<feature type="transmembrane region" description="Helical" evidence="10">
    <location>
        <begin position="7"/>
        <end position="27"/>
    </location>
</feature>
<evidence type="ECO:0000256" key="5">
    <source>
        <dbReference type="ARBA" id="ARBA00022475"/>
    </source>
</evidence>
<protein>
    <submittedName>
        <fullName evidence="12">Claudin-23</fullName>
    </submittedName>
</protein>
<sequence length="270" mass="29886">MRTPAAMIVGIVLGPCGLILNLTSTLAPNWRDVSRIPDRAFDLIQHQGLWDICEESESTHQTQCNIQDSLGYYSQQPVQVSKGLMPSSLAVLVLGLAVASMGVRCWTETPHFLLAGLGGLLLFISGLLSLIAVSWYNNELYNLPATSGSILQVGYCLVLGYLGSCLEIIGGVSLTISFHQCCKERKLKKAATNYNYPPANKQVPAIASSIDNTDFEMHYRTSMPRSYTNALDVLEDERVSKYSYRSRLPCEDERASKYSYRSRLPCDSDL</sequence>
<evidence type="ECO:0000256" key="3">
    <source>
        <dbReference type="ARBA" id="ARBA00008295"/>
    </source>
</evidence>
<organism evidence="11 12">
    <name type="scientific">Gekko japonicus</name>
    <name type="common">Schlegel's Japanese gecko</name>
    <dbReference type="NCBI Taxonomy" id="146911"/>
    <lineage>
        <taxon>Eukaryota</taxon>
        <taxon>Metazoa</taxon>
        <taxon>Chordata</taxon>
        <taxon>Craniata</taxon>
        <taxon>Vertebrata</taxon>
        <taxon>Euteleostomi</taxon>
        <taxon>Lepidosauria</taxon>
        <taxon>Squamata</taxon>
        <taxon>Bifurcata</taxon>
        <taxon>Gekkota</taxon>
        <taxon>Gekkonidae</taxon>
        <taxon>Gekkoninae</taxon>
        <taxon>Gekko</taxon>
    </lineage>
</organism>
<comment type="subcellular location">
    <subcellularLocation>
        <location evidence="1">Cell junction</location>
        <location evidence="1">Tight junction</location>
    </subcellularLocation>
    <subcellularLocation>
        <location evidence="2">Cell membrane</location>
        <topology evidence="2">Multi-pass membrane protein</topology>
    </subcellularLocation>
</comment>
<keyword evidence="7" id="KW-0965">Cell junction</keyword>
<name>A0ABM1JR33_GEKJA</name>
<comment type="similarity">
    <text evidence="3">Belongs to the claudin family.</text>
</comment>
<keyword evidence="5" id="KW-1003">Cell membrane</keyword>
<evidence type="ECO:0000256" key="4">
    <source>
        <dbReference type="ARBA" id="ARBA00022427"/>
    </source>
</evidence>
<dbReference type="InterPro" id="IPR004031">
    <property type="entry name" value="PMP22/EMP/MP20/Claudin"/>
</dbReference>
<evidence type="ECO:0000256" key="1">
    <source>
        <dbReference type="ARBA" id="ARBA00004435"/>
    </source>
</evidence>
<evidence type="ECO:0000256" key="2">
    <source>
        <dbReference type="ARBA" id="ARBA00004651"/>
    </source>
</evidence>
<gene>
    <name evidence="12" type="primary">CLDN23</name>
</gene>
<reference evidence="12" key="1">
    <citation type="submission" date="2025-08" db="UniProtKB">
        <authorList>
            <consortium name="RefSeq"/>
        </authorList>
    </citation>
    <scope>IDENTIFICATION</scope>
</reference>
<evidence type="ECO:0000313" key="12">
    <source>
        <dbReference type="RefSeq" id="XP_015263920.1"/>
    </source>
</evidence>
<keyword evidence="11" id="KW-1185">Reference proteome</keyword>
<feature type="transmembrane region" description="Helical" evidence="10">
    <location>
        <begin position="84"/>
        <end position="103"/>
    </location>
</feature>